<dbReference type="Gene3D" id="1.10.10.60">
    <property type="entry name" value="Homeodomain-like"/>
    <property type="match status" value="1"/>
</dbReference>
<comment type="similarity">
    <text evidence="2">Belongs to the N-CoR nuclear receptor corepressors family.</text>
</comment>
<feature type="compositionally biased region" description="Basic residues" evidence="5">
    <location>
        <begin position="470"/>
        <end position="479"/>
    </location>
</feature>
<feature type="region of interest" description="Disordered" evidence="5">
    <location>
        <begin position="1276"/>
        <end position="1346"/>
    </location>
</feature>
<feature type="region of interest" description="Disordered" evidence="5">
    <location>
        <begin position="85"/>
        <end position="109"/>
    </location>
</feature>
<gene>
    <name evidence="10" type="primary">LOC105429775</name>
</gene>
<dbReference type="RefSeq" id="XP_011641254.2">
    <property type="nucleotide sequence ID" value="XM_011642952.2"/>
</dbReference>
<feature type="compositionally biased region" description="Low complexity" evidence="5">
    <location>
        <begin position="524"/>
        <end position="602"/>
    </location>
</feature>
<sequence>MGAGSRGDRPRISLLPPVGSSVTPIPSPSAAAAASDYQQHAAAARNPPRVGLMPVQSDQYCSRTPVDMSNLQQDAPPFKKIRLGPHQQVQQLQSQPQPRCLSPADPCGGKQEQQQHVVQLQQPLRIDTREQPAVGAYTPQTEAISPTLPETNTQEDAQYRSTKDDLLQQIGKVDREIAKRENQLNMLRKRLKELEEAANKPLEVKDTEEQSQQPKHQSMAQKVYAENRRKAEEAHRLLERLGPKVELPLYNQPSDTNVYQENRTRHQTCMRVRLIARLRREHAERASLHRQQSQTYAILVQEWHRKVERLEATQKRKSKETKNREFFEKVFPELRKQREDKERFNRVGARIKSEADLEEIMDGLQEQEMEDKKMRSYAVIPPLLLDAKQRRIAFQNRNGLLQPEELEALHSERKLINVWSSVEHELFKEKYLQHPKNYGVIAQSLEHKSVPDCVHHYYLTKKAENYKQLLRKSRQRTRSSRNNPNNKVNNTSSTIGPIDILTTGVTTRLQREQQQKTQENPQNSSTTATSTSTTSTTVTSSVSSTTVATTTVTTTTTPLSSITSGVSVTTDSVTASTTTTTTSVLNTTATSSVSTTSTTSSAKDSREVSKENKENKVDSKESHLIKIEPKEEPQSETASGKDVKVIMEGKGALSSSASSLNNATNVSTIQSDLKESSKKKPGSRDTCSSNANVAASGRIKDKKKENHTPMETSDEEAPSIDVIEGGRQIGPHACTVCQSVVEGSAHSRALPRSQAWQYGLREDQVSAGARVCNTCRCKAVRGRYTACPLPGCPNLSGSKSRVKRLRALPSKWLDLPPEIREPIAQEFQIPNSATKCCSACFSRISRRLAPHLASGTEVSEDGADALSRQWTDEELEQLRRALREHGTNWSKIAEQIPSKTNHQCKNYYFAYREKLSLDQVVAEYYASLGEERRPCLTDEEESGSSTSSCDELLAVHDSSDTASASSPATNMTGNNVASGTATSSSLPMSFQRSTEQKLGEKLSDIAVVVSLVPPGSSHQSSNSGTTTTASGGTREEYDDSSATETADEGQGGVDIDNGSIVVTLSTPNNNTMSLQQQSQQQNQLPQPPPIVHSPPSTTSNSNPLTVKDLMSGVIEMQLKRTTLNSPADSGSSTSDNSGLMTITSILKTDHRNDITYVRNYKPSSNMANISLSNPNLATLSVVSGPHHAHRSAPSPQQIGQMQATITPCPPTVPSSQASSSDLPKEGLVVMQVQQALRETEGTLDLSIKKPRIQQDYNHSLQIHKPPTVTLYRPEPPPGAYYHPHAPHPDQGRGAKSPLIYSSSQRPQAPITPKMNKVNVPPPHPKLSPKLSNMGTPSHKSGSITHGTPVSTARYEGLLQQMTPPGNPVTGAVPNASERGGGSSVNAGSTVPGAPKDTGGSITQGTPVLPFAVDKRGTPMYDYHRNIRHSPVTGGSNVPPPPPGQGPTSQASPVVVSHGGSQYNSYSTAGRPPPSYSMEQQLSSRQIIMNDYITSQQMHARARGSNSSGASAAGETAGKNEPPPPPSSTLYYASTPPPSQTHTQPRQGVIQRHNPQKQMHYPPPPPGLEAFSSLVDVAVQQPSLPVPHPHSHPTASSSGGHEGLGKTMADRLLADRYDNNRAFREQEIRMQEHRMAAMQAEHRLAVAAAAAQHQRDRDRERDLIHLREKEEHRLHREKELQQLEHRLAVQQQHHQQREKDLQQQEHRLAQQREDMHVEHSGLSVQQVREKDIQHEHRFNVHQRDREKEIHQQILVAATQREKEHEHRLAVQREKINIRQRELAELRLQAQLKQQHQQQQQQQHIQQHIIQQQRMESERRHIAQLYRDKQQQQIDRDSSILLTSGFSQSSRLQQSQQSQQQQQQSSTSSSSSSRQNQSSSQQNDSSTLTAASLIDAIITHQINQSVENASGSGSSANQPVRAGDRLFQGFHRETSQEPNGIAHSPAGEGSGGGNSGNSGSGNGSGSKAITLGEHVDHIVSKDYGPPHSSYRSYTGYQISDDQWKRRKINESDSVKTGDERQIIRVAQQQQTQQQQQHQSSGKQQYHSVEPVSPPEATTNHYGRRFYESSTATSTSGTPSNKPHQISPFDYVKNKIVEVMRTEDDKAGGGSGSGVEQVIWLDNPYMILYKEFRFSDKIDVASI</sequence>
<dbReference type="GO" id="GO:0032991">
    <property type="term" value="C:protein-containing complex"/>
    <property type="evidence" value="ECO:0007669"/>
    <property type="project" value="UniProtKB-ARBA"/>
</dbReference>
<dbReference type="InterPro" id="IPR051571">
    <property type="entry name" value="N-CoR_corepressor"/>
</dbReference>
<keyword evidence="9" id="KW-1185">Reference proteome</keyword>
<feature type="compositionally biased region" description="Basic and acidic residues" evidence="5">
    <location>
        <begin position="603"/>
        <end position="642"/>
    </location>
</feature>
<dbReference type="GO" id="GO:0006357">
    <property type="term" value="P:regulation of transcription by RNA polymerase II"/>
    <property type="evidence" value="ECO:0007669"/>
    <property type="project" value="TreeGrafter"/>
</dbReference>
<feature type="coiled-coil region" evidence="4">
    <location>
        <begin position="1767"/>
        <end position="1801"/>
    </location>
</feature>
<keyword evidence="3 4" id="KW-0175">Coiled coil</keyword>
<proteinExistence type="inferred from homology"/>
<feature type="region of interest" description="Disordered" evidence="5">
    <location>
        <begin position="668"/>
        <end position="720"/>
    </location>
</feature>
<feature type="region of interest" description="Disordered" evidence="5">
    <location>
        <begin position="1845"/>
        <end position="1885"/>
    </location>
</feature>
<dbReference type="GO" id="GO:0000785">
    <property type="term" value="C:chromatin"/>
    <property type="evidence" value="ECO:0007669"/>
    <property type="project" value="TreeGrafter"/>
</dbReference>
<feature type="coiled-coil region" evidence="4">
    <location>
        <begin position="163"/>
        <end position="197"/>
    </location>
</feature>
<feature type="compositionally biased region" description="Polar residues" evidence="5">
    <location>
        <begin position="970"/>
        <end position="993"/>
    </location>
</feature>
<evidence type="ECO:0000256" key="4">
    <source>
        <dbReference type="SAM" id="Coils"/>
    </source>
</evidence>
<comment type="subcellular location">
    <subcellularLocation>
        <location evidence="1">Nucleus</location>
    </subcellularLocation>
</comment>
<evidence type="ECO:0000256" key="3">
    <source>
        <dbReference type="ARBA" id="ARBA00023054"/>
    </source>
</evidence>
<dbReference type="SMART" id="SM00717">
    <property type="entry name" value="SANT"/>
    <property type="match status" value="2"/>
</dbReference>
<feature type="region of interest" description="Disordered" evidence="5">
    <location>
        <begin position="1687"/>
        <end position="1711"/>
    </location>
</feature>
<dbReference type="KEGG" id="pbar:105429775"/>
<evidence type="ECO:0000259" key="8">
    <source>
        <dbReference type="PROSITE" id="PS51294"/>
    </source>
</evidence>
<organism evidence="9 10">
    <name type="scientific">Pogonomyrmex barbatus</name>
    <name type="common">red harvester ant</name>
    <dbReference type="NCBI Taxonomy" id="144034"/>
    <lineage>
        <taxon>Eukaryota</taxon>
        <taxon>Metazoa</taxon>
        <taxon>Ecdysozoa</taxon>
        <taxon>Arthropoda</taxon>
        <taxon>Hexapoda</taxon>
        <taxon>Insecta</taxon>
        <taxon>Pterygota</taxon>
        <taxon>Neoptera</taxon>
        <taxon>Endopterygota</taxon>
        <taxon>Hymenoptera</taxon>
        <taxon>Apocrita</taxon>
        <taxon>Aculeata</taxon>
        <taxon>Formicoidea</taxon>
        <taxon>Formicidae</taxon>
        <taxon>Myrmicinae</taxon>
        <taxon>Pogonomyrmex</taxon>
    </lineage>
</organism>
<feature type="compositionally biased region" description="Acidic residues" evidence="5">
    <location>
        <begin position="1036"/>
        <end position="1047"/>
    </location>
</feature>
<feature type="region of interest" description="Disordered" evidence="5">
    <location>
        <begin position="957"/>
        <end position="997"/>
    </location>
</feature>
<accession>A0A6I9WFE6</accession>
<dbReference type="GeneID" id="105429775"/>
<dbReference type="InterPro" id="IPR031557">
    <property type="entry name" value="N-CoR_GPS2_interact"/>
</dbReference>
<feature type="compositionally biased region" description="Basic and acidic residues" evidence="5">
    <location>
        <begin position="1412"/>
        <end position="1424"/>
    </location>
</feature>
<feature type="compositionally biased region" description="Low complexity" evidence="5">
    <location>
        <begin position="480"/>
        <end position="493"/>
    </location>
</feature>
<feature type="compositionally biased region" description="Polar residues" evidence="5">
    <location>
        <begin position="1060"/>
        <end position="1072"/>
    </location>
</feature>
<feature type="compositionally biased region" description="Low complexity" evidence="5">
    <location>
        <begin position="2025"/>
        <end position="2042"/>
    </location>
</feature>
<feature type="domain" description="HTH myb-type" evidence="8">
    <location>
        <begin position="868"/>
        <end position="916"/>
    </location>
</feature>
<dbReference type="OrthoDB" id="10258692at2759"/>
<feature type="compositionally biased region" description="Basic and acidic residues" evidence="5">
    <location>
        <begin position="1"/>
        <end position="11"/>
    </location>
</feature>
<dbReference type="InterPro" id="IPR001005">
    <property type="entry name" value="SANT/Myb"/>
</dbReference>
<dbReference type="InterPro" id="IPR017930">
    <property type="entry name" value="Myb_dom"/>
</dbReference>
<feature type="compositionally biased region" description="Low complexity" evidence="5">
    <location>
        <begin position="85"/>
        <end position="98"/>
    </location>
</feature>
<feature type="compositionally biased region" description="Low complexity" evidence="5">
    <location>
        <begin position="1093"/>
        <end position="1103"/>
    </location>
</feature>
<dbReference type="PROSITE" id="PS50090">
    <property type="entry name" value="MYB_LIKE"/>
    <property type="match status" value="1"/>
</dbReference>
<feature type="region of interest" description="Disordered" evidence="5">
    <location>
        <begin position="1497"/>
        <end position="1569"/>
    </location>
</feature>
<dbReference type="InterPro" id="IPR009057">
    <property type="entry name" value="Homeodomain-like_sf"/>
</dbReference>
<feature type="domain" description="SANT" evidence="7">
    <location>
        <begin position="414"/>
        <end position="465"/>
    </location>
</feature>
<feature type="compositionally biased region" description="Polar residues" evidence="5">
    <location>
        <begin position="210"/>
        <end position="219"/>
    </location>
</feature>
<dbReference type="Gene3D" id="1.20.58.1880">
    <property type="match status" value="1"/>
</dbReference>
<feature type="region of interest" description="Disordered" evidence="5">
    <location>
        <begin position="1012"/>
        <end position="1104"/>
    </location>
</feature>
<feature type="domain" description="Myb-like" evidence="6">
    <location>
        <begin position="870"/>
        <end position="912"/>
    </location>
</feature>
<feature type="region of interest" description="Disordered" evidence="5">
    <location>
        <begin position="198"/>
        <end position="219"/>
    </location>
</feature>
<evidence type="ECO:0000256" key="2">
    <source>
        <dbReference type="ARBA" id="ARBA00010097"/>
    </source>
</evidence>
<dbReference type="Pfam" id="PF15784">
    <property type="entry name" value="GPS2_interact"/>
    <property type="match status" value="1"/>
</dbReference>
<feature type="region of interest" description="Disordered" evidence="5">
    <location>
        <begin position="1"/>
        <end position="51"/>
    </location>
</feature>
<feature type="compositionally biased region" description="Basic and acidic residues" evidence="5">
    <location>
        <begin position="1694"/>
        <end position="1711"/>
    </location>
</feature>
<evidence type="ECO:0000313" key="10">
    <source>
        <dbReference type="RefSeq" id="XP_011641254.2"/>
    </source>
</evidence>
<feature type="compositionally biased region" description="Low complexity" evidence="5">
    <location>
        <begin position="1020"/>
        <end position="1032"/>
    </location>
</feature>
<evidence type="ECO:0000313" key="9">
    <source>
        <dbReference type="Proteomes" id="UP000504615"/>
    </source>
</evidence>
<feature type="compositionally biased region" description="Basic and acidic residues" evidence="5">
    <location>
        <begin position="198"/>
        <end position="208"/>
    </location>
</feature>
<feature type="region of interest" description="Disordered" evidence="5">
    <location>
        <begin position="1581"/>
        <end position="1604"/>
    </location>
</feature>
<dbReference type="SUPFAM" id="SSF46689">
    <property type="entry name" value="Homeodomain-like"/>
    <property type="match status" value="2"/>
</dbReference>
<dbReference type="Gene3D" id="1.20.5.430">
    <property type="match status" value="1"/>
</dbReference>
<feature type="compositionally biased region" description="Low complexity" evidence="5">
    <location>
        <begin position="960"/>
        <end position="969"/>
    </location>
</feature>
<feature type="compositionally biased region" description="Gly residues" evidence="5">
    <location>
        <begin position="1946"/>
        <end position="1962"/>
    </location>
</feature>
<name>A0A6I9WFE6_9HYME</name>
<feature type="region of interest" description="Disordered" evidence="5">
    <location>
        <begin position="470"/>
        <end position="642"/>
    </location>
</feature>
<reference evidence="10" key="1">
    <citation type="submission" date="2025-08" db="UniProtKB">
        <authorList>
            <consortium name="RefSeq"/>
        </authorList>
    </citation>
    <scope>IDENTIFICATION</scope>
</reference>
<keyword evidence="10" id="KW-0675">Receptor</keyword>
<dbReference type="Proteomes" id="UP000504615">
    <property type="component" value="Unplaced"/>
</dbReference>
<protein>
    <submittedName>
        <fullName evidence="10">Nuclear receptor corepressor 1</fullName>
    </submittedName>
</protein>
<feature type="compositionally biased region" description="Low complexity" evidence="5">
    <location>
        <begin position="1073"/>
        <end position="1084"/>
    </location>
</feature>
<evidence type="ECO:0000256" key="1">
    <source>
        <dbReference type="ARBA" id="ARBA00004123"/>
    </source>
</evidence>
<feature type="region of interest" description="Disordered" evidence="5">
    <location>
        <begin position="2024"/>
        <end position="2059"/>
    </location>
</feature>
<feature type="compositionally biased region" description="Polar residues" evidence="5">
    <location>
        <begin position="1333"/>
        <end position="1346"/>
    </location>
</feature>
<dbReference type="Pfam" id="PF00249">
    <property type="entry name" value="Myb_DNA-binding"/>
    <property type="match status" value="1"/>
</dbReference>
<dbReference type="PROSITE" id="PS51293">
    <property type="entry name" value="SANT"/>
    <property type="match status" value="2"/>
</dbReference>
<feature type="region of interest" description="Disordered" evidence="5">
    <location>
        <begin position="1368"/>
        <end position="1480"/>
    </location>
</feature>
<dbReference type="GO" id="GO:0005654">
    <property type="term" value="C:nucleoplasm"/>
    <property type="evidence" value="ECO:0007669"/>
    <property type="project" value="UniProtKB-ARBA"/>
</dbReference>
<feature type="domain" description="SANT" evidence="7">
    <location>
        <begin position="865"/>
        <end position="916"/>
    </location>
</feature>
<feature type="compositionally biased region" description="Polar residues" evidence="5">
    <location>
        <begin position="1458"/>
        <end position="1467"/>
    </location>
</feature>
<evidence type="ECO:0000259" key="6">
    <source>
        <dbReference type="PROSITE" id="PS50090"/>
    </source>
</evidence>
<dbReference type="CTD" id="32225"/>
<dbReference type="PANTHER" id="PTHR13992:SF39">
    <property type="entry name" value="SMRTER, ISOFORM G"/>
    <property type="match status" value="1"/>
</dbReference>
<feature type="region of interest" description="Disordered" evidence="5">
    <location>
        <begin position="1933"/>
        <end position="1966"/>
    </location>
</feature>
<dbReference type="InterPro" id="IPR017884">
    <property type="entry name" value="SANT_dom"/>
</dbReference>
<dbReference type="PANTHER" id="PTHR13992">
    <property type="entry name" value="NUCLEAR RECEPTOR CO-REPRESSOR RELATED NCOR"/>
    <property type="match status" value="1"/>
</dbReference>
<dbReference type="PROSITE" id="PS51294">
    <property type="entry name" value="HTH_MYB"/>
    <property type="match status" value="1"/>
</dbReference>
<evidence type="ECO:0000256" key="5">
    <source>
        <dbReference type="SAM" id="MobiDB-lite"/>
    </source>
</evidence>
<feature type="compositionally biased region" description="Basic and acidic residues" evidence="5">
    <location>
        <begin position="698"/>
        <end position="708"/>
    </location>
</feature>
<evidence type="ECO:0000259" key="7">
    <source>
        <dbReference type="PROSITE" id="PS51293"/>
    </source>
</evidence>
<feature type="compositionally biased region" description="Low complexity" evidence="5">
    <location>
        <begin position="29"/>
        <end position="44"/>
    </location>
</feature>
<dbReference type="CDD" id="cd00167">
    <property type="entry name" value="SANT"/>
    <property type="match status" value="1"/>
</dbReference>
<feature type="compositionally biased region" description="Low complexity" evidence="5">
    <location>
        <begin position="1502"/>
        <end position="1516"/>
    </location>
</feature>